<protein>
    <recommendedName>
        <fullName evidence="2">FAD synthase</fullName>
        <ecNumber evidence="2">2.7.7.2</ecNumber>
    </recommendedName>
    <alternativeName>
        <fullName evidence="10">FAD pyrophosphorylase</fullName>
    </alternativeName>
    <alternativeName>
        <fullName evidence="11">FMN adenylyltransferase</fullName>
    </alternativeName>
</protein>
<dbReference type="OrthoDB" id="270728at2759"/>
<dbReference type="CDD" id="cd23948">
    <property type="entry name" value="FAD_synthase"/>
    <property type="match status" value="1"/>
</dbReference>
<evidence type="ECO:0000256" key="2">
    <source>
        <dbReference type="ARBA" id="ARBA00012393"/>
    </source>
</evidence>
<dbReference type="Proteomes" id="UP000001194">
    <property type="component" value="Unassembled WGS sequence"/>
</dbReference>
<dbReference type="PANTHER" id="PTHR23293">
    <property type="entry name" value="FAD SYNTHETASE-RELATED FMN ADENYLYLTRANSFERASE"/>
    <property type="match status" value="1"/>
</dbReference>
<evidence type="ECO:0000256" key="12">
    <source>
        <dbReference type="ARBA" id="ARBA00049494"/>
    </source>
</evidence>
<feature type="domain" description="Phosphoadenosine phosphosulphate reductase" evidence="14">
    <location>
        <begin position="45"/>
        <end position="229"/>
    </location>
</feature>
<keyword evidence="3" id="KW-0285">Flavoprotein</keyword>
<dbReference type="Pfam" id="PF01507">
    <property type="entry name" value="PAPS_reduct"/>
    <property type="match status" value="1"/>
</dbReference>
<gene>
    <name evidence="15" type="ORF">LACBIDRAFT_317288</name>
</gene>
<keyword evidence="5" id="KW-0808">Transferase</keyword>
<dbReference type="Gene3D" id="3.40.50.620">
    <property type="entry name" value="HUPs"/>
    <property type="match status" value="1"/>
</dbReference>
<evidence type="ECO:0000256" key="8">
    <source>
        <dbReference type="ARBA" id="ARBA00022827"/>
    </source>
</evidence>
<sequence>MNCKRIAEGAYALANSPDDPLGPLVKEALEVIDHALDTHGQDGLSISFNGGKDCTVLLHLYAGAIARRLQLSEEMKPIHSIYIPVPSPFPSLEAFISKTEKTYNLDLFSCRSALSQVDPTLTTGPGEPGAPKAAGKIRPGEGMLHALAMYKERFPQVTAILIGTRRTDPHGATLSHRNMTDPGWPCFERVNPIINWSYADVWKFLRQLEVPYCDLYDQGYTSLGSTYNTFPNPALLVPEQKPLVEGKTPLSTPVSPESCTSSTPSRSNGVPPVEPSRSSTTEDATPRYRPAYELTDGNLERCGRGLKLPALPQAKSTGCR</sequence>
<keyword evidence="16" id="KW-1185">Reference proteome</keyword>
<keyword evidence="8" id="KW-0274">FAD</keyword>
<evidence type="ECO:0000256" key="4">
    <source>
        <dbReference type="ARBA" id="ARBA00022643"/>
    </source>
</evidence>
<comment type="catalytic activity">
    <reaction evidence="12">
        <text>FMN + ATP + H(+) = FAD + diphosphate</text>
        <dbReference type="Rhea" id="RHEA:17237"/>
        <dbReference type="ChEBI" id="CHEBI:15378"/>
        <dbReference type="ChEBI" id="CHEBI:30616"/>
        <dbReference type="ChEBI" id="CHEBI:33019"/>
        <dbReference type="ChEBI" id="CHEBI:57692"/>
        <dbReference type="ChEBI" id="CHEBI:58210"/>
        <dbReference type="EC" id="2.7.7.2"/>
    </reaction>
</comment>
<feature type="compositionally biased region" description="Polar residues" evidence="13">
    <location>
        <begin position="249"/>
        <end position="268"/>
    </location>
</feature>
<evidence type="ECO:0000256" key="7">
    <source>
        <dbReference type="ARBA" id="ARBA00022741"/>
    </source>
</evidence>
<dbReference type="EMBL" id="DS547097">
    <property type="protein sequence ID" value="EDR10625.1"/>
    <property type="molecule type" value="Genomic_DNA"/>
</dbReference>
<dbReference type="GO" id="GO:0005524">
    <property type="term" value="F:ATP binding"/>
    <property type="evidence" value="ECO:0007669"/>
    <property type="project" value="UniProtKB-KW"/>
</dbReference>
<dbReference type="GeneID" id="6074506"/>
<evidence type="ECO:0000256" key="9">
    <source>
        <dbReference type="ARBA" id="ARBA00022840"/>
    </source>
</evidence>
<dbReference type="KEGG" id="lbc:LACBIDRAFT_317288"/>
<evidence type="ECO:0000256" key="11">
    <source>
        <dbReference type="ARBA" id="ARBA00031871"/>
    </source>
</evidence>
<dbReference type="SUPFAM" id="SSF52402">
    <property type="entry name" value="Adenine nucleotide alpha hydrolases-like"/>
    <property type="match status" value="1"/>
</dbReference>
<feature type="region of interest" description="Disordered" evidence="13">
    <location>
        <begin position="245"/>
        <end position="292"/>
    </location>
</feature>
<dbReference type="FunCoup" id="B0D4U7">
    <property type="interactions" value="129"/>
</dbReference>
<dbReference type="PANTHER" id="PTHR23293:SF9">
    <property type="entry name" value="FAD SYNTHASE"/>
    <property type="match status" value="1"/>
</dbReference>
<accession>B0D4U7</accession>
<reference evidence="15 16" key="1">
    <citation type="journal article" date="2008" name="Nature">
        <title>The genome of Laccaria bicolor provides insights into mycorrhizal symbiosis.</title>
        <authorList>
            <person name="Martin F."/>
            <person name="Aerts A."/>
            <person name="Ahren D."/>
            <person name="Brun A."/>
            <person name="Danchin E.G.J."/>
            <person name="Duchaussoy F."/>
            <person name="Gibon J."/>
            <person name="Kohler A."/>
            <person name="Lindquist E."/>
            <person name="Pereda V."/>
            <person name="Salamov A."/>
            <person name="Shapiro H.J."/>
            <person name="Wuyts J."/>
            <person name="Blaudez D."/>
            <person name="Buee M."/>
            <person name="Brokstein P."/>
            <person name="Canbaeck B."/>
            <person name="Cohen D."/>
            <person name="Courty P.E."/>
            <person name="Coutinho P.M."/>
            <person name="Delaruelle C."/>
            <person name="Detter J.C."/>
            <person name="Deveau A."/>
            <person name="DiFazio S."/>
            <person name="Duplessis S."/>
            <person name="Fraissinet-Tachet L."/>
            <person name="Lucic E."/>
            <person name="Frey-Klett P."/>
            <person name="Fourrey C."/>
            <person name="Feussner I."/>
            <person name="Gay G."/>
            <person name="Grimwood J."/>
            <person name="Hoegger P.J."/>
            <person name="Jain P."/>
            <person name="Kilaru S."/>
            <person name="Labbe J."/>
            <person name="Lin Y.C."/>
            <person name="Legue V."/>
            <person name="Le Tacon F."/>
            <person name="Marmeisse R."/>
            <person name="Melayah D."/>
            <person name="Montanini B."/>
            <person name="Muratet M."/>
            <person name="Nehls U."/>
            <person name="Niculita-Hirzel H."/>
            <person name="Oudot-Le Secq M.P."/>
            <person name="Peter M."/>
            <person name="Quesneville H."/>
            <person name="Rajashekar B."/>
            <person name="Reich M."/>
            <person name="Rouhier N."/>
            <person name="Schmutz J."/>
            <person name="Yin T."/>
            <person name="Chalot M."/>
            <person name="Henrissat B."/>
            <person name="Kuees U."/>
            <person name="Lucas S."/>
            <person name="Van de Peer Y."/>
            <person name="Podila G.K."/>
            <person name="Polle A."/>
            <person name="Pukkila P.J."/>
            <person name="Richardson P.M."/>
            <person name="Rouze P."/>
            <person name="Sanders I.R."/>
            <person name="Stajich J.E."/>
            <person name="Tunlid A."/>
            <person name="Tuskan G."/>
            <person name="Grigoriev I.V."/>
        </authorList>
    </citation>
    <scope>NUCLEOTIDE SEQUENCE [LARGE SCALE GENOMIC DNA]</scope>
    <source>
        <strain evidence="16">S238N-H82 / ATCC MYA-4686</strain>
    </source>
</reference>
<evidence type="ECO:0000256" key="13">
    <source>
        <dbReference type="SAM" id="MobiDB-lite"/>
    </source>
</evidence>
<dbReference type="STRING" id="486041.B0D4U7"/>
<evidence type="ECO:0000313" key="15">
    <source>
        <dbReference type="EMBL" id="EDR10625.1"/>
    </source>
</evidence>
<dbReference type="AlphaFoldDB" id="B0D4U7"/>
<evidence type="ECO:0000256" key="3">
    <source>
        <dbReference type="ARBA" id="ARBA00022630"/>
    </source>
</evidence>
<evidence type="ECO:0000256" key="1">
    <source>
        <dbReference type="ARBA" id="ARBA00004726"/>
    </source>
</evidence>
<evidence type="ECO:0000256" key="10">
    <source>
        <dbReference type="ARBA" id="ARBA00031145"/>
    </source>
</evidence>
<keyword evidence="6" id="KW-0548">Nucleotidyltransferase</keyword>
<dbReference type="RefSeq" id="XP_001879075.1">
    <property type="nucleotide sequence ID" value="XM_001879040.1"/>
</dbReference>
<organism evidence="16">
    <name type="scientific">Laccaria bicolor (strain S238N-H82 / ATCC MYA-4686)</name>
    <name type="common">Bicoloured deceiver</name>
    <name type="synonym">Laccaria laccata var. bicolor</name>
    <dbReference type="NCBI Taxonomy" id="486041"/>
    <lineage>
        <taxon>Eukaryota</taxon>
        <taxon>Fungi</taxon>
        <taxon>Dikarya</taxon>
        <taxon>Basidiomycota</taxon>
        <taxon>Agaricomycotina</taxon>
        <taxon>Agaricomycetes</taxon>
        <taxon>Agaricomycetidae</taxon>
        <taxon>Agaricales</taxon>
        <taxon>Agaricineae</taxon>
        <taxon>Hydnangiaceae</taxon>
        <taxon>Laccaria</taxon>
    </lineage>
</organism>
<evidence type="ECO:0000256" key="5">
    <source>
        <dbReference type="ARBA" id="ARBA00022679"/>
    </source>
</evidence>
<evidence type="ECO:0000259" key="14">
    <source>
        <dbReference type="Pfam" id="PF01507"/>
    </source>
</evidence>
<dbReference type="InterPro" id="IPR014729">
    <property type="entry name" value="Rossmann-like_a/b/a_fold"/>
</dbReference>
<dbReference type="InterPro" id="IPR002500">
    <property type="entry name" value="PAPS_reduct_dom"/>
</dbReference>
<proteinExistence type="predicted"/>
<keyword evidence="9" id="KW-0067">ATP-binding</keyword>
<keyword evidence="4" id="KW-0288">FMN</keyword>
<evidence type="ECO:0000313" key="16">
    <source>
        <dbReference type="Proteomes" id="UP000001194"/>
    </source>
</evidence>
<name>B0D4U7_LACBS</name>
<keyword evidence="7" id="KW-0547">Nucleotide-binding</keyword>
<dbReference type="InParanoid" id="B0D4U7"/>
<dbReference type="GO" id="GO:0006747">
    <property type="term" value="P:FAD biosynthetic process"/>
    <property type="evidence" value="ECO:0007669"/>
    <property type="project" value="TreeGrafter"/>
</dbReference>
<dbReference type="GO" id="GO:0003919">
    <property type="term" value="F:FMN adenylyltransferase activity"/>
    <property type="evidence" value="ECO:0007669"/>
    <property type="project" value="UniProtKB-EC"/>
</dbReference>
<comment type="pathway">
    <text evidence="1">Cofactor biosynthesis; FAD biosynthesis; FAD from FMN: step 1/1.</text>
</comment>
<evidence type="ECO:0000256" key="6">
    <source>
        <dbReference type="ARBA" id="ARBA00022695"/>
    </source>
</evidence>
<dbReference type="HOGENOM" id="CLU_056971_1_0_1"/>
<dbReference type="EC" id="2.7.7.2" evidence="2"/>